<keyword evidence="2" id="KW-1185">Reference proteome</keyword>
<organism evidence="1 2">
    <name type="scientific">Goodea atripinnis</name>
    <dbReference type="NCBI Taxonomy" id="208336"/>
    <lineage>
        <taxon>Eukaryota</taxon>
        <taxon>Metazoa</taxon>
        <taxon>Chordata</taxon>
        <taxon>Craniata</taxon>
        <taxon>Vertebrata</taxon>
        <taxon>Euteleostomi</taxon>
        <taxon>Actinopterygii</taxon>
        <taxon>Neopterygii</taxon>
        <taxon>Teleostei</taxon>
        <taxon>Neoteleostei</taxon>
        <taxon>Acanthomorphata</taxon>
        <taxon>Ovalentaria</taxon>
        <taxon>Atherinomorphae</taxon>
        <taxon>Cyprinodontiformes</taxon>
        <taxon>Goodeidae</taxon>
        <taxon>Goodea</taxon>
    </lineage>
</organism>
<gene>
    <name evidence="1" type="ORF">GOODEAATRI_033378</name>
</gene>
<evidence type="ECO:0000313" key="2">
    <source>
        <dbReference type="Proteomes" id="UP001476798"/>
    </source>
</evidence>
<dbReference type="Proteomes" id="UP001476798">
    <property type="component" value="Unassembled WGS sequence"/>
</dbReference>
<comment type="caution">
    <text evidence="1">The sequence shown here is derived from an EMBL/GenBank/DDBJ whole genome shotgun (WGS) entry which is preliminary data.</text>
</comment>
<sequence>MGPICLPAQFPNISVTKLMNMGAGVGTGKGVREMRFRWPRVTSVIVSLSPPTITRSWFALPSVSCSYQGPHQGMPLPIVCPPIKEPSSDKEDKQFQFLAGLIKGLSVNPMANFK</sequence>
<accession>A0ABV0NQ85</accession>
<reference evidence="1 2" key="1">
    <citation type="submission" date="2021-06" db="EMBL/GenBank/DDBJ databases">
        <authorList>
            <person name="Palmer J.M."/>
        </authorList>
    </citation>
    <scope>NUCLEOTIDE SEQUENCE [LARGE SCALE GENOMIC DNA]</scope>
    <source>
        <strain evidence="1 2">GA_2019</strain>
        <tissue evidence="1">Muscle</tissue>
    </source>
</reference>
<evidence type="ECO:0000313" key="1">
    <source>
        <dbReference type="EMBL" id="MEQ2173570.1"/>
    </source>
</evidence>
<protein>
    <submittedName>
        <fullName evidence="1">Uncharacterized protein</fullName>
    </submittedName>
</protein>
<dbReference type="EMBL" id="JAHRIO010046868">
    <property type="protein sequence ID" value="MEQ2173570.1"/>
    <property type="molecule type" value="Genomic_DNA"/>
</dbReference>
<proteinExistence type="predicted"/>
<name>A0ABV0NQ85_9TELE</name>